<organism evidence="1 2">
    <name type="scientific">Thermoanaerobacter pentosaceus</name>
    <dbReference type="NCBI Taxonomy" id="694059"/>
    <lineage>
        <taxon>Bacteria</taxon>
        <taxon>Bacillati</taxon>
        <taxon>Bacillota</taxon>
        <taxon>Clostridia</taxon>
        <taxon>Thermoanaerobacterales</taxon>
        <taxon>Thermoanaerobacteraceae</taxon>
        <taxon>Thermoanaerobacter</taxon>
    </lineage>
</organism>
<name>A0ABT9M2Z0_9THEO</name>
<evidence type="ECO:0000313" key="2">
    <source>
        <dbReference type="Proteomes" id="UP001223886"/>
    </source>
</evidence>
<dbReference type="Proteomes" id="UP001223886">
    <property type="component" value="Unassembled WGS sequence"/>
</dbReference>
<dbReference type="EMBL" id="JAURUP010000006">
    <property type="protein sequence ID" value="MDP9750295.1"/>
    <property type="molecule type" value="Genomic_DNA"/>
</dbReference>
<evidence type="ECO:0008006" key="3">
    <source>
        <dbReference type="Google" id="ProtNLM"/>
    </source>
</evidence>
<proteinExistence type="predicted"/>
<protein>
    <recommendedName>
        <fullName evidence="3">PTS EIIB type-3 domain-containing protein</fullName>
    </recommendedName>
</protein>
<reference evidence="1 2" key="1">
    <citation type="submission" date="2023-07" db="EMBL/GenBank/DDBJ databases">
        <title>Genomic Encyclopedia of Type Strains, Phase IV (KMG-IV): sequencing the most valuable type-strain genomes for metagenomic binning, comparative biology and taxonomic classification.</title>
        <authorList>
            <person name="Goeker M."/>
        </authorList>
    </citation>
    <scope>NUCLEOTIDE SEQUENCE [LARGE SCALE GENOMIC DNA]</scope>
    <source>
        <strain evidence="1 2">DSM 25963</strain>
    </source>
</reference>
<sequence>MLKKVEEENINLSKIKGVLIGGQEQWHKKMREHLPLFTFINTESFDIKLLDSADIIIISPIFLSHKLYYKVINEVRRKKVPAGYISSLNEDLAFKQIKEIVSKHLKS</sequence>
<accession>A0ABT9M2Z0</accession>
<gene>
    <name evidence="1" type="ORF">J2S24_000763</name>
</gene>
<evidence type="ECO:0000313" key="1">
    <source>
        <dbReference type="EMBL" id="MDP9750295.1"/>
    </source>
</evidence>
<keyword evidence="2" id="KW-1185">Reference proteome</keyword>
<comment type="caution">
    <text evidence="1">The sequence shown here is derived from an EMBL/GenBank/DDBJ whole genome shotgun (WGS) entry which is preliminary data.</text>
</comment>
<dbReference type="RefSeq" id="WP_307680911.1">
    <property type="nucleotide sequence ID" value="NZ_JAURUP010000006.1"/>
</dbReference>